<reference evidence="7" key="2">
    <citation type="journal article" date="2022" name="Front. Microbiol.">
        <title>New perspectives on an old grouping: The genomic and phenotypic variability of Oxalobacter formigenes and the implications for calcium oxalate stone prevention.</title>
        <authorList>
            <person name="Chmiel J.A."/>
            <person name="Carr C."/>
            <person name="Stuivenberg G.A."/>
            <person name="Venema R."/>
            <person name="Chanyi R.M."/>
            <person name="Al K.F."/>
            <person name="Giguere D."/>
            <person name="Say H."/>
            <person name="Akouris P.P."/>
            <person name="Dominguez Romero S.A."/>
            <person name="Kwong A."/>
            <person name="Tai V."/>
            <person name="Koval S.F."/>
            <person name="Razvi H."/>
            <person name="Bjazevic J."/>
            <person name="Burton J.P."/>
        </authorList>
    </citation>
    <scope>NUCLEOTIDE SEQUENCE</scope>
    <source>
        <strain evidence="7">OxK</strain>
    </source>
</reference>
<dbReference type="SUPFAM" id="SSF55469">
    <property type="entry name" value="FMN-dependent nitroreductase-like"/>
    <property type="match status" value="1"/>
</dbReference>
<organism evidence="7">
    <name type="scientific">Oxalobacter aliiformigenes</name>
    <dbReference type="NCBI Taxonomy" id="2946593"/>
    <lineage>
        <taxon>Bacteria</taxon>
        <taxon>Pseudomonadati</taxon>
        <taxon>Pseudomonadota</taxon>
        <taxon>Betaproteobacteria</taxon>
        <taxon>Burkholderiales</taxon>
        <taxon>Oxalobacteraceae</taxon>
        <taxon>Oxalobacter</taxon>
    </lineage>
</organism>
<evidence type="ECO:0000256" key="2">
    <source>
        <dbReference type="ARBA" id="ARBA00007118"/>
    </source>
</evidence>
<dbReference type="InterPro" id="IPR000415">
    <property type="entry name" value="Nitroreductase-like"/>
</dbReference>
<dbReference type="RefSeq" id="WP_269264161.1">
    <property type="nucleotide sequence ID" value="NZ_CP098248.1"/>
</dbReference>
<protein>
    <submittedName>
        <fullName evidence="7">Nitroreductase</fullName>
    </submittedName>
</protein>
<dbReference type="Proteomes" id="UP001164794">
    <property type="component" value="Chromosome"/>
</dbReference>
<gene>
    <name evidence="8" type="ORF">NB645_07605</name>
    <name evidence="7" type="ORF">NB646_08745</name>
</gene>
<reference evidence="8" key="1">
    <citation type="journal article" date="2022" name="Front. Microbiol.">
        <title>New perspectives on an old grouping: The genomic and phenotypic variability of Oxalobacter formigenes and the implications for calcium oxalate stone prevention.</title>
        <authorList>
            <person name="Chmiel J.A."/>
            <person name="Carr C."/>
            <person name="Stuivenberg G.A."/>
            <person name="Venema R."/>
            <person name="Chanyi R.M."/>
            <person name="Al K.F."/>
            <person name="Giguere D."/>
            <person name="Say H."/>
            <person name="Akouris P.P."/>
            <person name="Dominguez Romero S.A."/>
            <person name="Kwong A."/>
            <person name="Tai V."/>
            <person name="Koval S.F."/>
            <person name="Razvi H."/>
            <person name="Bjazevic J."/>
            <person name="Burton J.P."/>
        </authorList>
    </citation>
    <scope>NUCLEOTIDE SEQUENCE</scope>
    <source>
        <strain evidence="8">HOxNP-1</strain>
    </source>
</reference>
<keyword evidence="4" id="KW-0288">FMN</keyword>
<dbReference type="EMBL" id="CP098251">
    <property type="protein sequence ID" value="WAV90905.1"/>
    <property type="molecule type" value="Genomic_DNA"/>
</dbReference>
<dbReference type="PANTHER" id="PTHR43673:SF2">
    <property type="entry name" value="NITROREDUCTASE"/>
    <property type="match status" value="1"/>
</dbReference>
<dbReference type="Gene3D" id="3.40.109.10">
    <property type="entry name" value="NADH Oxidase"/>
    <property type="match status" value="1"/>
</dbReference>
<dbReference type="GO" id="GO:0016491">
    <property type="term" value="F:oxidoreductase activity"/>
    <property type="evidence" value="ECO:0007669"/>
    <property type="project" value="UniProtKB-KW"/>
</dbReference>
<dbReference type="AlphaFoldDB" id="A0A9E9LEF6"/>
<evidence type="ECO:0000259" key="6">
    <source>
        <dbReference type="Pfam" id="PF00881"/>
    </source>
</evidence>
<evidence type="ECO:0000313" key="9">
    <source>
        <dbReference type="Proteomes" id="UP001164794"/>
    </source>
</evidence>
<evidence type="ECO:0000313" key="7">
    <source>
        <dbReference type="EMBL" id="WAV90905.1"/>
    </source>
</evidence>
<keyword evidence="5" id="KW-0560">Oxidoreductase</keyword>
<evidence type="ECO:0000256" key="1">
    <source>
        <dbReference type="ARBA" id="ARBA00001917"/>
    </source>
</evidence>
<dbReference type="Proteomes" id="UP001164819">
    <property type="component" value="Chromosome"/>
</dbReference>
<dbReference type="PANTHER" id="PTHR43673">
    <property type="entry name" value="NAD(P)H NITROREDUCTASE YDGI-RELATED"/>
    <property type="match status" value="1"/>
</dbReference>
<comment type="similarity">
    <text evidence="2">Belongs to the nitroreductase family.</text>
</comment>
<keyword evidence="9" id="KW-1185">Reference proteome</keyword>
<keyword evidence="3" id="KW-0285">Flavoprotein</keyword>
<accession>A0A9E9LEF6</accession>
<dbReference type="Pfam" id="PF00881">
    <property type="entry name" value="Nitroreductase"/>
    <property type="match status" value="1"/>
</dbReference>
<name>A0A9E9LEF6_9BURK</name>
<dbReference type="InterPro" id="IPR029479">
    <property type="entry name" value="Nitroreductase"/>
</dbReference>
<evidence type="ECO:0000256" key="4">
    <source>
        <dbReference type="ARBA" id="ARBA00022643"/>
    </source>
</evidence>
<comment type="cofactor">
    <cofactor evidence="1">
        <name>FMN</name>
        <dbReference type="ChEBI" id="CHEBI:58210"/>
    </cofactor>
</comment>
<sequence length="185" mass="20656">MNETISAMLSRRSIRSYKTRQVSDRDLNWILEAGIYAATSRNMQSWYLTAVQNKDLLKRLRDAACDTMLKSDNERNREKALDPGFSPFYNAPTLIIVSGNESRNARVDCANATQNMCVAANSLGLGSCYLASFTMAFENPAVAAVLLRDLGIPEGYSPQFGVALGYADEQPETPHRRRDVIRILK</sequence>
<evidence type="ECO:0000313" key="8">
    <source>
        <dbReference type="EMBL" id="WAV96683.1"/>
    </source>
</evidence>
<evidence type="ECO:0000256" key="5">
    <source>
        <dbReference type="ARBA" id="ARBA00023002"/>
    </source>
</evidence>
<proteinExistence type="inferred from homology"/>
<dbReference type="EMBL" id="CP098248">
    <property type="protein sequence ID" value="WAV96683.1"/>
    <property type="molecule type" value="Genomic_DNA"/>
</dbReference>
<dbReference type="CDD" id="cd02136">
    <property type="entry name" value="PnbA_NfnB-like"/>
    <property type="match status" value="1"/>
</dbReference>
<evidence type="ECO:0000256" key="3">
    <source>
        <dbReference type="ARBA" id="ARBA00022630"/>
    </source>
</evidence>
<feature type="domain" description="Nitroreductase" evidence="6">
    <location>
        <begin position="10"/>
        <end position="166"/>
    </location>
</feature>